<comment type="caution">
    <text evidence="2">The sequence shown here is derived from an EMBL/GenBank/DDBJ whole genome shotgun (WGS) entry which is preliminary data.</text>
</comment>
<dbReference type="InterPro" id="IPR000192">
    <property type="entry name" value="Aminotrans_V_dom"/>
</dbReference>
<dbReference type="AlphaFoldDB" id="G9WUG2"/>
<dbReference type="GO" id="GO:0003824">
    <property type="term" value="F:catalytic activity"/>
    <property type="evidence" value="ECO:0007669"/>
    <property type="project" value="UniProtKB-ARBA"/>
</dbReference>
<accession>G9WUG2</accession>
<organism evidence="2 3">
    <name type="scientific">Oribacterium asaccharolyticum ACB7</name>
    <dbReference type="NCBI Taxonomy" id="796944"/>
    <lineage>
        <taxon>Bacteria</taxon>
        <taxon>Bacillati</taxon>
        <taxon>Bacillota</taxon>
        <taxon>Clostridia</taxon>
        <taxon>Lachnospirales</taxon>
        <taxon>Lachnospiraceae</taxon>
        <taxon>Oribacterium</taxon>
    </lineage>
</organism>
<dbReference type="InterPro" id="IPR010969">
    <property type="entry name" value="Cys_dSase-rel_unknwn_funct"/>
</dbReference>
<feature type="domain" description="Aminotransferase class V" evidence="1">
    <location>
        <begin position="2"/>
        <end position="367"/>
    </location>
</feature>
<dbReference type="EMBL" id="AFZD01000016">
    <property type="protein sequence ID" value="EHL11980.1"/>
    <property type="molecule type" value="Genomic_DNA"/>
</dbReference>
<dbReference type="SUPFAM" id="SSF53383">
    <property type="entry name" value="PLP-dependent transferases"/>
    <property type="match status" value="1"/>
</dbReference>
<dbReference type="InterPro" id="IPR015422">
    <property type="entry name" value="PyrdxlP-dep_Trfase_small"/>
</dbReference>
<reference evidence="2 3" key="1">
    <citation type="submission" date="2011-08" db="EMBL/GenBank/DDBJ databases">
        <title>The Genome Sequence of Oribacterium sp. ACB7.</title>
        <authorList>
            <consortium name="The Broad Institute Genome Sequencing Platform"/>
            <person name="Earl A."/>
            <person name="Ward D."/>
            <person name="Feldgarden M."/>
            <person name="Gevers D."/>
            <person name="Sizova M."/>
            <person name="Hazen A."/>
            <person name="Epstein S."/>
            <person name="Young S.K."/>
            <person name="Zeng Q."/>
            <person name="Gargeya S."/>
            <person name="Fitzgerald M."/>
            <person name="Haas B."/>
            <person name="Abouelleil A."/>
            <person name="Alvarado L."/>
            <person name="Arachchi H.M."/>
            <person name="Berlin A."/>
            <person name="Brown A."/>
            <person name="Chapman S.B."/>
            <person name="Chen Z."/>
            <person name="Dunbar C."/>
            <person name="Freedman E."/>
            <person name="Gearin G."/>
            <person name="Gellesch M."/>
            <person name="Goldberg J."/>
            <person name="Griggs A."/>
            <person name="Gujja S."/>
            <person name="Heiman D."/>
            <person name="Howarth C."/>
            <person name="Larson L."/>
            <person name="Lui A."/>
            <person name="MacDonald P.J.P."/>
            <person name="Montmayeur A."/>
            <person name="Murphy C."/>
            <person name="Neiman D."/>
            <person name="Pearson M."/>
            <person name="Priest M."/>
            <person name="Roberts A."/>
            <person name="Saif S."/>
            <person name="Shea T."/>
            <person name="Shenoy N."/>
            <person name="Sisk P."/>
            <person name="Stolte C."/>
            <person name="Sykes S."/>
            <person name="Wortman J."/>
            <person name="Nusbaum C."/>
            <person name="Birren B."/>
        </authorList>
    </citation>
    <scope>NUCLEOTIDE SEQUENCE [LARGE SCALE GENOMIC DNA]</scope>
    <source>
        <strain evidence="2 3">ACB7</strain>
    </source>
</reference>
<dbReference type="HOGENOM" id="CLU_003433_2_4_9"/>
<dbReference type="PANTHER" id="PTHR43586:SF4">
    <property type="entry name" value="ISOPENICILLIN N EPIMERASE"/>
    <property type="match status" value="1"/>
</dbReference>
<gene>
    <name evidence="2" type="ORF">HMPREF9624_00287</name>
</gene>
<keyword evidence="3" id="KW-1185">Reference proteome</keyword>
<name>G9WUG2_9FIRM</name>
<evidence type="ECO:0000313" key="3">
    <source>
        <dbReference type="Proteomes" id="UP000003527"/>
    </source>
</evidence>
<dbReference type="InterPro" id="IPR015424">
    <property type="entry name" value="PyrdxlP-dep_Trfase"/>
</dbReference>
<dbReference type="RefSeq" id="WP_009536220.1">
    <property type="nucleotide sequence ID" value="NZ_JH414504.1"/>
</dbReference>
<dbReference type="PANTHER" id="PTHR43586">
    <property type="entry name" value="CYSTEINE DESULFURASE"/>
    <property type="match status" value="1"/>
</dbReference>
<evidence type="ECO:0000259" key="1">
    <source>
        <dbReference type="Pfam" id="PF00266"/>
    </source>
</evidence>
<dbReference type="Pfam" id="PF00266">
    <property type="entry name" value="Aminotran_5"/>
    <property type="match status" value="1"/>
</dbReference>
<protein>
    <submittedName>
        <fullName evidence="2">Cysteine desulfurase</fullName>
    </submittedName>
</protein>
<proteinExistence type="predicted"/>
<dbReference type="Gene3D" id="3.40.640.10">
    <property type="entry name" value="Type I PLP-dependent aspartate aminotransferase-like (Major domain)"/>
    <property type="match status" value="1"/>
</dbReference>
<evidence type="ECO:0000313" key="2">
    <source>
        <dbReference type="EMBL" id="EHL11980.1"/>
    </source>
</evidence>
<dbReference type="PATRIC" id="fig|796944.3.peg.993"/>
<dbReference type="Gene3D" id="3.90.1150.10">
    <property type="entry name" value="Aspartate Aminotransferase, domain 1"/>
    <property type="match status" value="1"/>
</dbReference>
<dbReference type="Proteomes" id="UP000003527">
    <property type="component" value="Unassembled WGS sequence"/>
</dbReference>
<dbReference type="NCBIfam" id="TIGR01977">
    <property type="entry name" value="am_tr_V_EF2568"/>
    <property type="match status" value="1"/>
</dbReference>
<sequence>MIYLDNAATSQKKPQAVYDAVLYAMGHMGNAGRATHAASHGSSKTVFDTRALLTKFFHGDKISNCIFTKNSTESLNIAIQGSLKAGDHVITTVMEHNSVLRPLYAMEKRGVELSFLQYTEEKGLDYDSLDSLLQKNTKAIVCTHASNLTGDMVDLERMGEFAKKHGLLFIVDASQTAGVYAIDCTKWGISILCFTGHKSLLGPQGTGGMIIAPGVEIAPLSFGGTGVETYNPEMPLENPNHLEAGTLNGHGIAGLHAGVEYILETGIDKIRSIELELMERMYTGIVHLPGIRIYGNFKTGKRCPILNLNLYDYDSAVVSDELFTRFSIATRSGGHCAPLMHEALKNVNQGSVRFSFSHFNTKEEVDQTIEALRILSEEG</sequence>
<dbReference type="InterPro" id="IPR015421">
    <property type="entry name" value="PyrdxlP-dep_Trfase_major"/>
</dbReference>